<evidence type="ECO:0000256" key="3">
    <source>
        <dbReference type="ARBA" id="ARBA00022448"/>
    </source>
</evidence>
<evidence type="ECO:0000256" key="1">
    <source>
        <dbReference type="ARBA" id="ARBA00004123"/>
    </source>
</evidence>
<proteinExistence type="inferred from homology"/>
<dbReference type="Gene3D" id="1.25.40.450">
    <property type="entry name" value="Nucleoporin, helical domain, N-terminal subdomain"/>
    <property type="match status" value="1"/>
</dbReference>
<comment type="similarity">
    <text evidence="2">Belongs to the non-repetitive/WGA-negative nucleoporin family.</text>
</comment>
<organism evidence="7 8">
    <name type="scientific">Eptatretus burgeri</name>
    <name type="common">Inshore hagfish</name>
    <dbReference type="NCBI Taxonomy" id="7764"/>
    <lineage>
        <taxon>Eukaryota</taxon>
        <taxon>Metazoa</taxon>
        <taxon>Chordata</taxon>
        <taxon>Craniata</taxon>
        <taxon>Vertebrata</taxon>
        <taxon>Cyclostomata</taxon>
        <taxon>Myxini</taxon>
        <taxon>Myxiniformes</taxon>
        <taxon>Myxinidae</taxon>
        <taxon>Eptatretinae</taxon>
        <taxon>Eptatretus</taxon>
    </lineage>
</organism>
<dbReference type="PANTHER" id="PTHR10350">
    <property type="entry name" value="NUCLEAR PORE COMPLEX PROTEIN NUP155"/>
    <property type="match status" value="1"/>
</dbReference>
<dbReference type="GO" id="GO:0017056">
    <property type="term" value="F:structural constituent of nuclear pore"/>
    <property type="evidence" value="ECO:0007669"/>
    <property type="project" value="InterPro"/>
</dbReference>
<dbReference type="InterPro" id="IPR042533">
    <property type="entry name" value="Nucleoporin_Nup155_C_1"/>
</dbReference>
<name>A0A8C4QP82_EPTBU</name>
<comment type="subcellular location">
    <subcellularLocation>
        <location evidence="1">Nucleus</location>
    </subcellularLocation>
</comment>
<dbReference type="Pfam" id="PF03177">
    <property type="entry name" value="Nucleoporin_C"/>
    <property type="match status" value="1"/>
</dbReference>
<dbReference type="PANTHER" id="PTHR10350:SF6">
    <property type="entry name" value="NUCLEAR PORE COMPLEX PROTEIN NUP155"/>
    <property type="match status" value="1"/>
</dbReference>
<dbReference type="FunFam" id="1.25.40.440:FF:000001">
    <property type="entry name" value="Nuclear pore complex subunit"/>
    <property type="match status" value="1"/>
</dbReference>
<dbReference type="Gene3D" id="1.20.120.1880">
    <property type="entry name" value="Nucleoporin, helical C-terminal domain"/>
    <property type="match status" value="1"/>
</dbReference>
<evidence type="ECO:0000256" key="5">
    <source>
        <dbReference type="SAM" id="MobiDB-lite"/>
    </source>
</evidence>
<dbReference type="Gene3D" id="1.25.40.440">
    <property type="entry name" value="Nucleoporin, helical domain, central subdomain"/>
    <property type="match status" value="1"/>
</dbReference>
<keyword evidence="3" id="KW-0813">Transport</keyword>
<evidence type="ECO:0000313" key="7">
    <source>
        <dbReference type="Ensembl" id="ENSEBUP00000018531.1"/>
    </source>
</evidence>
<dbReference type="AlphaFoldDB" id="A0A8C4QP82"/>
<dbReference type="GeneTree" id="ENSGT00390000016532"/>
<keyword evidence="8" id="KW-1185">Reference proteome</keyword>
<dbReference type="GO" id="GO:0006405">
    <property type="term" value="P:RNA export from nucleus"/>
    <property type="evidence" value="ECO:0007669"/>
    <property type="project" value="TreeGrafter"/>
</dbReference>
<reference evidence="7" key="2">
    <citation type="submission" date="2025-09" db="UniProtKB">
        <authorList>
            <consortium name="Ensembl"/>
        </authorList>
    </citation>
    <scope>IDENTIFICATION</scope>
</reference>
<keyword evidence="4" id="KW-0539">Nucleus</keyword>
<protein>
    <recommendedName>
        <fullName evidence="6">Nucleoporin Nup133/Nup155-like C-terminal domain-containing protein</fullName>
    </recommendedName>
</protein>
<dbReference type="InterPro" id="IPR042538">
    <property type="entry name" value="Nucleoporin_Nup155_C_3"/>
</dbReference>
<dbReference type="InterPro" id="IPR007187">
    <property type="entry name" value="Nucleoporin_Nup133/Nup155_C"/>
</dbReference>
<dbReference type="GO" id="GO:0036228">
    <property type="term" value="P:protein localization to nuclear inner membrane"/>
    <property type="evidence" value="ECO:0007669"/>
    <property type="project" value="TreeGrafter"/>
</dbReference>
<accession>A0A8C4QP82</accession>
<sequence>MSTNKIIENVINLFAVRFYEGVVELSLAAARRLDPQGLALHHYRQEQSSMDTHGQQALAARLECYRGVTMTLQEVVNQAAAGPQSPGVPKQPGPPAASSDPNLLTNEEAAKHFEQLLILCQQTEDELFHISLYEWIISSGHTDTLLRLSSPFLEPFLERMSRKARDPLPYIDLLWRFHEKSNNFGDAACVLARLADMCSTELSLQQRVEYLARAILSAKSSPSVPSLAPGGEFLHELEEKMEVARVQLQIQQTLSGTCSQIPGVPEALAQLNDNLLNVTKLYGDFAEPFGLSESKLAILHCAGYCDTALIRSLWQEIIDKELQSSLGMSAADRMQLLHQKIVSLGKLYAGTPRYLPIDEVAGHLERRVCSLSWDEGFVPHCLLDAGLSLLCLLDVYNGLFRCRDSSWQRLSKPLHLLHSVRVLLQTFVQEPDRVAAQERRLFINRCLDILASYLIELQAMDPCREGTDLLQNFRSLQPKLERLLV</sequence>
<evidence type="ECO:0000256" key="4">
    <source>
        <dbReference type="ARBA" id="ARBA00023242"/>
    </source>
</evidence>
<dbReference type="Ensembl" id="ENSEBUT00000019108.1">
    <property type="protein sequence ID" value="ENSEBUP00000018531.1"/>
    <property type="gene ID" value="ENSEBUG00000011568.1"/>
</dbReference>
<dbReference type="InterPro" id="IPR042537">
    <property type="entry name" value="Nucleoporin_Nup155_C_2"/>
</dbReference>
<feature type="domain" description="Nucleoporin Nup133/Nup155-like C-terminal" evidence="6">
    <location>
        <begin position="7"/>
        <end position="459"/>
    </location>
</feature>
<evidence type="ECO:0000313" key="8">
    <source>
        <dbReference type="Proteomes" id="UP000694388"/>
    </source>
</evidence>
<dbReference type="GO" id="GO:0044611">
    <property type="term" value="C:nuclear pore inner ring"/>
    <property type="evidence" value="ECO:0007669"/>
    <property type="project" value="TreeGrafter"/>
</dbReference>
<feature type="region of interest" description="Disordered" evidence="5">
    <location>
        <begin position="79"/>
        <end position="102"/>
    </location>
</feature>
<dbReference type="Proteomes" id="UP000694388">
    <property type="component" value="Unplaced"/>
</dbReference>
<reference evidence="7" key="1">
    <citation type="submission" date="2025-08" db="UniProtKB">
        <authorList>
            <consortium name="Ensembl"/>
        </authorList>
    </citation>
    <scope>IDENTIFICATION</scope>
</reference>
<dbReference type="GO" id="GO:0000972">
    <property type="term" value="P:transcription-dependent tethering of RNA polymerase II gene DNA at nuclear periphery"/>
    <property type="evidence" value="ECO:0007669"/>
    <property type="project" value="TreeGrafter"/>
</dbReference>
<dbReference type="InterPro" id="IPR004870">
    <property type="entry name" value="Nucleoporin_Nup155"/>
</dbReference>
<dbReference type="GO" id="GO:0006606">
    <property type="term" value="P:protein import into nucleus"/>
    <property type="evidence" value="ECO:0007669"/>
    <property type="project" value="TreeGrafter"/>
</dbReference>
<evidence type="ECO:0000259" key="6">
    <source>
        <dbReference type="Pfam" id="PF03177"/>
    </source>
</evidence>
<dbReference type="FunFam" id="1.20.120.1880:FF:000001">
    <property type="entry name" value="Nuclear pore complex protein Nup155"/>
    <property type="match status" value="1"/>
</dbReference>
<dbReference type="OMA" id="YVARMEC"/>
<evidence type="ECO:0000256" key="2">
    <source>
        <dbReference type="ARBA" id="ARBA00007373"/>
    </source>
</evidence>